<dbReference type="EMBL" id="QTUA01000001">
    <property type="protein sequence ID" value="REF30483.1"/>
    <property type="molecule type" value="Genomic_DNA"/>
</dbReference>
<dbReference type="InterPro" id="IPR016040">
    <property type="entry name" value="NAD(P)-bd_dom"/>
</dbReference>
<keyword evidence="3" id="KW-1185">Reference proteome</keyword>
<dbReference type="Gene3D" id="3.40.50.720">
    <property type="entry name" value="NAD(P)-binding Rossmann-like Domain"/>
    <property type="match status" value="1"/>
</dbReference>
<evidence type="ECO:0000313" key="2">
    <source>
        <dbReference type="EMBL" id="REF30483.1"/>
    </source>
</evidence>
<name>A0A3D9UPV5_9MICO</name>
<accession>A0A3D9UPV5</accession>
<dbReference type="InterPro" id="IPR036291">
    <property type="entry name" value="NAD(P)-bd_dom_sf"/>
</dbReference>
<comment type="caution">
    <text evidence="2">The sequence shown here is derived from an EMBL/GenBank/DDBJ whole genome shotgun (WGS) entry which is preliminary data.</text>
</comment>
<dbReference type="PANTHER" id="PTHR15020:SF50">
    <property type="entry name" value="UPF0659 PROTEIN YMR090W"/>
    <property type="match status" value="1"/>
</dbReference>
<gene>
    <name evidence="2" type="ORF">DFJ65_1491</name>
</gene>
<evidence type="ECO:0000259" key="1">
    <source>
        <dbReference type="Pfam" id="PF13460"/>
    </source>
</evidence>
<dbReference type="RefSeq" id="WP_115922470.1">
    <property type="nucleotide sequence ID" value="NZ_QTUA01000001.1"/>
</dbReference>
<dbReference type="Pfam" id="PF13460">
    <property type="entry name" value="NAD_binding_10"/>
    <property type="match status" value="1"/>
</dbReference>
<dbReference type="AlphaFoldDB" id="A0A3D9UPV5"/>
<evidence type="ECO:0000313" key="3">
    <source>
        <dbReference type="Proteomes" id="UP000256253"/>
    </source>
</evidence>
<dbReference type="OrthoDB" id="9771302at2"/>
<sequence>MSDATAPPTIVPGLPTVGRLPVLVTGGTGRLGRSVVAELVRSQVPARVLTRSTRADEPGVTYITGDLCDGTGLTRALDGVQAVINCATDPLHASDVDVDGTRRLAMAALDGDPPQFVQVSIVGCWDNPVSYYRAKAQAETVLVQSGLPHTIVRATQFHPMVAQFFGPQPGGISFAPKDFRAAPVDPEWVAKTLVDVALADEPVTGPVELAGPEVLSAREIAVLTSHVRGVKLRRTVNVPPVGGVLKAFARGSNLPGPTARRGGITLAAWLTANR</sequence>
<proteinExistence type="predicted"/>
<feature type="domain" description="NAD(P)-binding" evidence="1">
    <location>
        <begin position="26"/>
        <end position="158"/>
    </location>
</feature>
<dbReference type="Proteomes" id="UP000256253">
    <property type="component" value="Unassembled WGS sequence"/>
</dbReference>
<organism evidence="2 3">
    <name type="scientific">Calidifontibacter indicus</name>
    <dbReference type="NCBI Taxonomy" id="419650"/>
    <lineage>
        <taxon>Bacteria</taxon>
        <taxon>Bacillati</taxon>
        <taxon>Actinomycetota</taxon>
        <taxon>Actinomycetes</taxon>
        <taxon>Micrococcales</taxon>
        <taxon>Dermacoccaceae</taxon>
        <taxon>Calidifontibacter</taxon>
    </lineage>
</organism>
<protein>
    <submittedName>
        <fullName evidence="2">Uncharacterized protein YbjT (DUF2867 family)</fullName>
    </submittedName>
</protein>
<dbReference type="SUPFAM" id="SSF51735">
    <property type="entry name" value="NAD(P)-binding Rossmann-fold domains"/>
    <property type="match status" value="1"/>
</dbReference>
<reference evidence="2 3" key="1">
    <citation type="submission" date="2018-08" db="EMBL/GenBank/DDBJ databases">
        <title>Sequencing the genomes of 1000 actinobacteria strains.</title>
        <authorList>
            <person name="Klenk H.-P."/>
        </authorList>
    </citation>
    <scope>NUCLEOTIDE SEQUENCE [LARGE SCALE GENOMIC DNA]</scope>
    <source>
        <strain evidence="2 3">DSM 22967</strain>
    </source>
</reference>
<dbReference type="PANTHER" id="PTHR15020">
    <property type="entry name" value="FLAVIN REDUCTASE-RELATED"/>
    <property type="match status" value="1"/>
</dbReference>